<dbReference type="SUPFAM" id="SSF48317">
    <property type="entry name" value="Acid phosphatase/Vanadium-dependent haloperoxidase"/>
    <property type="match status" value="1"/>
</dbReference>
<dbReference type="EMBL" id="AP023366">
    <property type="protein sequence ID" value="BCJ87845.1"/>
    <property type="molecule type" value="Genomic_DNA"/>
</dbReference>
<dbReference type="PANTHER" id="PTHR14969">
    <property type="entry name" value="SPHINGOSINE-1-PHOSPHATE PHOSPHOHYDROLASE"/>
    <property type="match status" value="1"/>
</dbReference>
<gene>
    <name evidence="9" type="ORF">skT53_28300</name>
</gene>
<protein>
    <submittedName>
        <fullName evidence="9">Phosphatase PAP2 family protein</fullName>
    </submittedName>
</protein>
<dbReference type="PANTHER" id="PTHR14969:SF62">
    <property type="entry name" value="DECAPRENYLPHOSPHORYL-5-PHOSPHORIBOSE PHOSPHATASE RV3807C-RELATED"/>
    <property type="match status" value="1"/>
</dbReference>
<feature type="transmembrane region" description="Helical" evidence="7">
    <location>
        <begin position="115"/>
        <end position="138"/>
    </location>
</feature>
<dbReference type="GO" id="GO:0016787">
    <property type="term" value="F:hydrolase activity"/>
    <property type="evidence" value="ECO:0007669"/>
    <property type="project" value="UniProtKB-KW"/>
</dbReference>
<dbReference type="InterPro" id="IPR000326">
    <property type="entry name" value="PAP2/HPO"/>
</dbReference>
<dbReference type="Pfam" id="PF01569">
    <property type="entry name" value="PAP2"/>
    <property type="match status" value="1"/>
</dbReference>
<organism evidence="9 10">
    <name type="scientific">Effusibacillus dendaii</name>
    <dbReference type="NCBI Taxonomy" id="2743772"/>
    <lineage>
        <taxon>Bacteria</taxon>
        <taxon>Bacillati</taxon>
        <taxon>Bacillota</taxon>
        <taxon>Bacilli</taxon>
        <taxon>Bacillales</taxon>
        <taxon>Alicyclobacillaceae</taxon>
        <taxon>Effusibacillus</taxon>
    </lineage>
</organism>
<feature type="transmembrane region" description="Helical" evidence="7">
    <location>
        <begin position="150"/>
        <end position="170"/>
    </location>
</feature>
<evidence type="ECO:0000259" key="8">
    <source>
        <dbReference type="SMART" id="SM00014"/>
    </source>
</evidence>
<evidence type="ECO:0000256" key="4">
    <source>
        <dbReference type="ARBA" id="ARBA00022801"/>
    </source>
</evidence>
<feature type="transmembrane region" description="Helical" evidence="7">
    <location>
        <begin position="59"/>
        <end position="80"/>
    </location>
</feature>
<keyword evidence="3 7" id="KW-0812">Transmembrane</keyword>
<keyword evidence="4" id="KW-0378">Hydrolase</keyword>
<dbReference type="Proteomes" id="UP000593802">
    <property type="component" value="Chromosome"/>
</dbReference>
<evidence type="ECO:0000313" key="9">
    <source>
        <dbReference type="EMBL" id="BCJ87845.1"/>
    </source>
</evidence>
<proteinExistence type="predicted"/>
<evidence type="ECO:0000256" key="5">
    <source>
        <dbReference type="ARBA" id="ARBA00022989"/>
    </source>
</evidence>
<reference evidence="9 10" key="1">
    <citation type="submission" date="2020-08" db="EMBL/GenBank/DDBJ databases">
        <title>Complete Genome Sequence of Effusibacillus dendaii Strain skT53, Isolated from Farmland soil.</title>
        <authorList>
            <person name="Konishi T."/>
            <person name="Kawasaki H."/>
        </authorList>
    </citation>
    <scope>NUCLEOTIDE SEQUENCE [LARGE SCALE GENOMIC DNA]</scope>
    <source>
        <strain evidence="10">skT53</strain>
    </source>
</reference>
<comment type="subcellular location">
    <subcellularLocation>
        <location evidence="1">Cell membrane</location>
        <topology evidence="1">Multi-pass membrane protein</topology>
    </subcellularLocation>
</comment>
<dbReference type="RefSeq" id="WP_200758274.1">
    <property type="nucleotide sequence ID" value="NZ_AP023366.1"/>
</dbReference>
<sequence length="171" mass="18760">MQRMAEWMVGRDIRAFRWINGACKCSFFEQLMPVVTHLGGTVFSIGMSLVFLLQSDPYWRYEGVHLAISLLFSHLIVAACKKLLPRHRPYQVLENVFTGRKLLTDASFPSGHSTAAFCSATVLSIAFPVLSPGLYALAALTASSRVYLGLHYPSDVAIGAVLGTAVPLWLA</sequence>
<feature type="domain" description="Phosphatidic acid phosphatase type 2/haloperoxidase" evidence="8">
    <location>
        <begin position="64"/>
        <end position="171"/>
    </location>
</feature>
<evidence type="ECO:0000256" key="7">
    <source>
        <dbReference type="SAM" id="Phobius"/>
    </source>
</evidence>
<dbReference type="AlphaFoldDB" id="A0A7I8DCM8"/>
<evidence type="ECO:0000256" key="2">
    <source>
        <dbReference type="ARBA" id="ARBA00022475"/>
    </source>
</evidence>
<evidence type="ECO:0000256" key="6">
    <source>
        <dbReference type="ARBA" id="ARBA00023136"/>
    </source>
</evidence>
<evidence type="ECO:0000313" key="10">
    <source>
        <dbReference type="Proteomes" id="UP000593802"/>
    </source>
</evidence>
<dbReference type="InterPro" id="IPR036938">
    <property type="entry name" value="PAP2/HPO_sf"/>
</dbReference>
<dbReference type="SMART" id="SM00014">
    <property type="entry name" value="acidPPc"/>
    <property type="match status" value="1"/>
</dbReference>
<dbReference type="GO" id="GO:0005886">
    <property type="term" value="C:plasma membrane"/>
    <property type="evidence" value="ECO:0007669"/>
    <property type="project" value="UniProtKB-SubCell"/>
</dbReference>
<dbReference type="KEGG" id="eff:skT53_28300"/>
<dbReference type="Gene3D" id="1.20.144.10">
    <property type="entry name" value="Phosphatidic acid phosphatase type 2/haloperoxidase"/>
    <property type="match status" value="1"/>
</dbReference>
<evidence type="ECO:0000256" key="1">
    <source>
        <dbReference type="ARBA" id="ARBA00004651"/>
    </source>
</evidence>
<accession>A0A7I8DCM8</accession>
<feature type="transmembrane region" description="Helical" evidence="7">
    <location>
        <begin position="34"/>
        <end position="53"/>
    </location>
</feature>
<keyword evidence="10" id="KW-1185">Reference proteome</keyword>
<keyword evidence="6 7" id="KW-0472">Membrane</keyword>
<keyword evidence="5 7" id="KW-1133">Transmembrane helix</keyword>
<evidence type="ECO:0000256" key="3">
    <source>
        <dbReference type="ARBA" id="ARBA00022692"/>
    </source>
</evidence>
<keyword evidence="2" id="KW-1003">Cell membrane</keyword>
<name>A0A7I8DCM8_9BACL</name>